<proteinExistence type="predicted"/>
<dbReference type="AlphaFoldDB" id="A0A0B6YVS0"/>
<evidence type="ECO:0000313" key="1">
    <source>
        <dbReference type="EMBL" id="CEK60247.1"/>
    </source>
</evidence>
<gene>
    <name evidence="1" type="primary">ORF38849</name>
</gene>
<dbReference type="EMBL" id="HACG01013382">
    <property type="protein sequence ID" value="CEK60247.1"/>
    <property type="molecule type" value="Transcribed_RNA"/>
</dbReference>
<reference evidence="1" key="1">
    <citation type="submission" date="2014-12" db="EMBL/GenBank/DDBJ databases">
        <title>Insight into the proteome of Arion vulgaris.</title>
        <authorList>
            <person name="Aradska J."/>
            <person name="Bulat T."/>
            <person name="Smidak R."/>
            <person name="Sarate P."/>
            <person name="Gangsoo J."/>
            <person name="Sialana F."/>
            <person name="Bilban M."/>
            <person name="Lubec G."/>
        </authorList>
    </citation>
    <scope>NUCLEOTIDE SEQUENCE</scope>
    <source>
        <tissue evidence="1">Skin</tissue>
    </source>
</reference>
<sequence length="52" mass="5923">MDVSGQDKEKLEISVSEELMRLLSVIWPKSLVVSSFKATIISFEVLHARFDL</sequence>
<protein>
    <submittedName>
        <fullName evidence="1">Uncharacterized protein</fullName>
    </submittedName>
</protein>
<accession>A0A0B6YVS0</accession>
<feature type="non-terminal residue" evidence="1">
    <location>
        <position position="52"/>
    </location>
</feature>
<name>A0A0B6YVS0_9EUPU</name>
<organism evidence="1">
    <name type="scientific">Arion vulgaris</name>
    <dbReference type="NCBI Taxonomy" id="1028688"/>
    <lineage>
        <taxon>Eukaryota</taxon>
        <taxon>Metazoa</taxon>
        <taxon>Spiralia</taxon>
        <taxon>Lophotrochozoa</taxon>
        <taxon>Mollusca</taxon>
        <taxon>Gastropoda</taxon>
        <taxon>Heterobranchia</taxon>
        <taxon>Euthyneura</taxon>
        <taxon>Panpulmonata</taxon>
        <taxon>Eupulmonata</taxon>
        <taxon>Stylommatophora</taxon>
        <taxon>Helicina</taxon>
        <taxon>Arionoidea</taxon>
        <taxon>Arionidae</taxon>
        <taxon>Arion</taxon>
    </lineage>
</organism>